<dbReference type="SUPFAM" id="SSF51735">
    <property type="entry name" value="NAD(P)-binding Rossmann-fold domains"/>
    <property type="match status" value="1"/>
</dbReference>
<dbReference type="FunFam" id="3.40.50.720:FF:000121">
    <property type="entry name" value="Prostaglandin reductase 2"/>
    <property type="match status" value="1"/>
</dbReference>
<dbReference type="PANTHER" id="PTHR43677:SF3">
    <property type="entry name" value="PROSTAGLANDIN REDUCTASE 3"/>
    <property type="match status" value="1"/>
</dbReference>
<reference evidence="6" key="1">
    <citation type="submission" date="2020-10" db="EMBL/GenBank/DDBJ databases">
        <title>Feather gene expression reveals the developmental basis of iridescence in African starlings.</title>
        <authorList>
            <person name="Rubenstein D.R."/>
        </authorList>
    </citation>
    <scope>NUCLEOTIDE SEQUENCE</scope>
    <source>
        <strain evidence="6">SS15</strain>
        <tissue evidence="6">Liver</tissue>
    </source>
</reference>
<accession>A0A835NRB5</accession>
<dbReference type="GO" id="GO:0005739">
    <property type="term" value="C:mitochondrion"/>
    <property type="evidence" value="ECO:0007669"/>
    <property type="project" value="TreeGrafter"/>
</dbReference>
<evidence type="ECO:0000256" key="3">
    <source>
        <dbReference type="ARBA" id="ARBA00022990"/>
    </source>
</evidence>
<proteinExistence type="inferred from homology"/>
<comment type="similarity">
    <text evidence="1">Belongs to the zinc-containing alcohol dehydrogenase family. Quinone oxidoreductase subfamily.</text>
</comment>
<dbReference type="InterPro" id="IPR036291">
    <property type="entry name" value="NAD(P)-bd_dom_sf"/>
</dbReference>
<evidence type="ECO:0000313" key="6">
    <source>
        <dbReference type="EMBL" id="KAG0119546.1"/>
    </source>
</evidence>
<reference evidence="7 8" key="2">
    <citation type="journal article" date="2021" name="J. Hered.">
        <title>Feather Gene Expression Elucidates the Developmental Basis of Plumage Iridescence in African Starlings.</title>
        <authorList>
            <person name="Rubenstein D.R."/>
            <person name="Corvelo A."/>
            <person name="MacManes M.D."/>
            <person name="Maia R."/>
            <person name="Narzisi G."/>
            <person name="Rousaki A."/>
            <person name="Vandenabeele P."/>
            <person name="Shawkey M.D."/>
            <person name="Solomon J."/>
        </authorList>
    </citation>
    <scope>NUCLEOTIDE SEQUENCE [LARGE SCALE GENOMIC DNA]</scope>
    <source>
        <strain evidence="7">SS15</strain>
    </source>
</reference>
<gene>
    <name evidence="7" type="ORF">IHE44_0000833</name>
    <name evidence="6" type="ORF">IHE44_014258</name>
</gene>
<dbReference type="InterPro" id="IPR002364">
    <property type="entry name" value="Quin_OxRdtase/zeta-crystal_CS"/>
</dbReference>
<dbReference type="CDD" id="cd08250">
    <property type="entry name" value="Mgc45594_like"/>
    <property type="match status" value="1"/>
</dbReference>
<dbReference type="PROSITE" id="PS01162">
    <property type="entry name" value="QOR_ZETA_CRYSTAL"/>
    <property type="match status" value="1"/>
</dbReference>
<sequence length="558" mass="59695">MSFSAKSGALLSSRAARWWWRQQQPSCAAAAHAWSCFGGGWSRPILDMSYSRHFLDFQGSSIPSSMKKLVVTKLSQNFREAVTLQQDSPVPLPGDGDLLVRNRFVGINASDINYSAGRYDASVKPPFDIGFEGVGEVVALGLSASADFTVGQAVAYVKAGSFAEYTVVSARQAVPLPSVKPEFLTLMVSGATAYLSLKELGDLSEGKKVLVTAAAGGTGQFAVQLAKKAKCHVIGTCSSDEKGGFLKSIGCDRTINYKTENVESVLRKDYPEGVDVVYESVGGKMFDLALNALAIKGCLIVIGFIAGYQNPTGLQPVKAELLPAKLLKKSASVRGFFLNHYLSDYKMALQHLLKMYERGDLVCEVDFGDMSPEGKFTGLESVFRAVDYMYMGKNIGKIVVELPHSVNSGCDLPSPSAANRVTRGSGMYTKIGKNRTRGKASCQENSVLKRKNGGDVGKQSTGGKSCLLADLYPPQQKLSVIFPTKLLPHPSLLEAVSIWEIKSMPPNCSLATSQSVIRTEVIQPSHKVNLGCSALLAPSHGLRDAAGADAAPGPTQAN</sequence>
<dbReference type="SMART" id="SM00829">
    <property type="entry name" value="PKS_ER"/>
    <property type="match status" value="1"/>
</dbReference>
<dbReference type="EC" id="1.3.1.48" evidence="2"/>
<dbReference type="Proteomes" id="UP000618051">
    <property type="component" value="Unassembled WGS sequence"/>
</dbReference>
<dbReference type="InterPro" id="IPR011032">
    <property type="entry name" value="GroES-like_sf"/>
</dbReference>
<feature type="domain" description="Enoyl reductase (ER)" evidence="5">
    <location>
        <begin position="77"/>
        <end position="400"/>
    </location>
</feature>
<dbReference type="AlphaFoldDB" id="A0A835NRB5"/>
<dbReference type="GO" id="GO:0047522">
    <property type="term" value="F:15-oxoprostaglandin 13-reductase [NAD(P)+] activity"/>
    <property type="evidence" value="ECO:0007669"/>
    <property type="project" value="UniProtKB-EC"/>
</dbReference>
<dbReference type="InterPro" id="IPR013154">
    <property type="entry name" value="ADH-like_N"/>
</dbReference>
<dbReference type="InterPro" id="IPR020843">
    <property type="entry name" value="ER"/>
</dbReference>
<dbReference type="Pfam" id="PF00107">
    <property type="entry name" value="ADH_zinc_N"/>
    <property type="match status" value="1"/>
</dbReference>
<evidence type="ECO:0000313" key="7">
    <source>
        <dbReference type="EMBL" id="KAI1243243.1"/>
    </source>
</evidence>
<dbReference type="GO" id="GO:0008270">
    <property type="term" value="F:zinc ion binding"/>
    <property type="evidence" value="ECO:0007669"/>
    <property type="project" value="InterPro"/>
</dbReference>
<evidence type="ECO:0000259" key="5">
    <source>
        <dbReference type="SMART" id="SM00829"/>
    </source>
</evidence>
<name>A0A835NRB5_9PASS</name>
<dbReference type="OrthoDB" id="9992527at2759"/>
<dbReference type="Pfam" id="PF08240">
    <property type="entry name" value="ADH_N"/>
    <property type="match status" value="1"/>
</dbReference>
<dbReference type="SUPFAM" id="SSF50129">
    <property type="entry name" value="GroES-like"/>
    <property type="match status" value="1"/>
</dbReference>
<dbReference type="EMBL" id="JADDUC010000084">
    <property type="protein sequence ID" value="KAG0119546.1"/>
    <property type="molecule type" value="Genomic_DNA"/>
</dbReference>
<dbReference type="InterPro" id="IPR051397">
    <property type="entry name" value="Zn-ADH-like_protein"/>
</dbReference>
<dbReference type="Gene3D" id="3.90.180.10">
    <property type="entry name" value="Medium-chain alcohol dehydrogenases, catalytic domain"/>
    <property type="match status" value="1"/>
</dbReference>
<comment type="caution">
    <text evidence="6">The sequence shown here is derived from an EMBL/GenBank/DDBJ whole genome shotgun (WGS) entry which is preliminary data.</text>
</comment>
<dbReference type="Gene3D" id="3.40.50.720">
    <property type="entry name" value="NAD(P)-binding Rossmann-like Domain"/>
    <property type="match status" value="1"/>
</dbReference>
<evidence type="ECO:0000313" key="8">
    <source>
        <dbReference type="Proteomes" id="UP000618051"/>
    </source>
</evidence>
<evidence type="ECO:0000256" key="1">
    <source>
        <dbReference type="ARBA" id="ARBA00010371"/>
    </source>
</evidence>
<keyword evidence="4" id="KW-0560">Oxidoreductase</keyword>
<protein>
    <recommendedName>
        <fullName evidence="2">15-oxoprostaglandin 13-reductase</fullName>
        <ecNumber evidence="2">1.3.1.48</ecNumber>
    </recommendedName>
</protein>
<organism evidence="6">
    <name type="scientific">Lamprotornis superbus</name>
    <dbReference type="NCBI Taxonomy" id="245042"/>
    <lineage>
        <taxon>Eukaryota</taxon>
        <taxon>Metazoa</taxon>
        <taxon>Chordata</taxon>
        <taxon>Craniata</taxon>
        <taxon>Vertebrata</taxon>
        <taxon>Euteleostomi</taxon>
        <taxon>Archelosauria</taxon>
        <taxon>Archosauria</taxon>
        <taxon>Dinosauria</taxon>
        <taxon>Saurischia</taxon>
        <taxon>Theropoda</taxon>
        <taxon>Coelurosauria</taxon>
        <taxon>Aves</taxon>
        <taxon>Neognathae</taxon>
        <taxon>Neoaves</taxon>
        <taxon>Telluraves</taxon>
        <taxon>Australaves</taxon>
        <taxon>Passeriformes</taxon>
        <taxon>Sturnidae</taxon>
        <taxon>Lamprotornis</taxon>
    </lineage>
</organism>
<dbReference type="EMBL" id="JADDUC020000001">
    <property type="protein sequence ID" value="KAI1243243.1"/>
    <property type="molecule type" value="Genomic_DNA"/>
</dbReference>
<keyword evidence="3" id="KW-0007">Acetylation</keyword>
<keyword evidence="8" id="KW-1185">Reference proteome</keyword>
<reference evidence="7" key="3">
    <citation type="submission" date="2022-01" db="EMBL/GenBank/DDBJ databases">
        <authorList>
            <person name="Rubenstein D.R."/>
        </authorList>
    </citation>
    <scope>NUCLEOTIDE SEQUENCE</scope>
    <source>
        <strain evidence="7">SS15</strain>
        <tissue evidence="7">Liver</tissue>
    </source>
</reference>
<evidence type="ECO:0000256" key="2">
    <source>
        <dbReference type="ARBA" id="ARBA00011981"/>
    </source>
</evidence>
<dbReference type="InterPro" id="IPR013149">
    <property type="entry name" value="ADH-like_C"/>
</dbReference>
<dbReference type="PANTHER" id="PTHR43677">
    <property type="entry name" value="SHORT-CHAIN DEHYDROGENASE/REDUCTASE"/>
    <property type="match status" value="1"/>
</dbReference>
<evidence type="ECO:0000256" key="4">
    <source>
        <dbReference type="ARBA" id="ARBA00023002"/>
    </source>
</evidence>